<feature type="modified residue" description="4-aspartylphosphate" evidence="6">
    <location>
        <position position="54"/>
    </location>
</feature>
<accession>A0A316GF02</accession>
<evidence type="ECO:0000313" key="9">
    <source>
        <dbReference type="EMBL" id="PWK53257.1"/>
    </source>
</evidence>
<dbReference type="PROSITE" id="PS50110">
    <property type="entry name" value="RESPONSE_REGULATORY"/>
    <property type="match status" value="1"/>
</dbReference>
<evidence type="ECO:0000256" key="2">
    <source>
        <dbReference type="ARBA" id="ARBA00023012"/>
    </source>
</evidence>
<evidence type="ECO:0000256" key="3">
    <source>
        <dbReference type="ARBA" id="ARBA00023015"/>
    </source>
</evidence>
<dbReference type="SUPFAM" id="SSF52172">
    <property type="entry name" value="CheY-like"/>
    <property type="match status" value="1"/>
</dbReference>
<dbReference type="InterPro" id="IPR016032">
    <property type="entry name" value="Sig_transdc_resp-reg_C-effctor"/>
</dbReference>
<evidence type="ECO:0000256" key="4">
    <source>
        <dbReference type="ARBA" id="ARBA00023125"/>
    </source>
</evidence>
<dbReference type="RefSeq" id="WP_109762368.1">
    <property type="nucleotide sequence ID" value="NZ_QGGU01000003.1"/>
</dbReference>
<dbReference type="Proteomes" id="UP000245790">
    <property type="component" value="Unassembled WGS sequence"/>
</dbReference>
<dbReference type="SMART" id="SM00448">
    <property type="entry name" value="REC"/>
    <property type="match status" value="1"/>
</dbReference>
<dbReference type="Gene3D" id="3.40.50.2300">
    <property type="match status" value="1"/>
</dbReference>
<dbReference type="InterPro" id="IPR011006">
    <property type="entry name" value="CheY-like_superfamily"/>
</dbReference>
<feature type="domain" description="HTH luxR-type" evidence="7">
    <location>
        <begin position="142"/>
        <end position="207"/>
    </location>
</feature>
<dbReference type="CDD" id="cd06170">
    <property type="entry name" value="LuxR_C_like"/>
    <property type="match status" value="1"/>
</dbReference>
<evidence type="ECO:0000256" key="1">
    <source>
        <dbReference type="ARBA" id="ARBA00022553"/>
    </source>
</evidence>
<dbReference type="GO" id="GO:0006355">
    <property type="term" value="P:regulation of DNA-templated transcription"/>
    <property type="evidence" value="ECO:0007669"/>
    <property type="project" value="InterPro"/>
</dbReference>
<keyword evidence="1 6" id="KW-0597">Phosphoprotein</keyword>
<evidence type="ECO:0000256" key="6">
    <source>
        <dbReference type="PROSITE-ProRule" id="PRU00169"/>
    </source>
</evidence>
<evidence type="ECO:0000313" key="10">
    <source>
        <dbReference type="Proteomes" id="UP000245790"/>
    </source>
</evidence>
<evidence type="ECO:0000259" key="8">
    <source>
        <dbReference type="PROSITE" id="PS50110"/>
    </source>
</evidence>
<dbReference type="CDD" id="cd17535">
    <property type="entry name" value="REC_NarL-like"/>
    <property type="match status" value="1"/>
</dbReference>
<evidence type="ECO:0000256" key="5">
    <source>
        <dbReference type="ARBA" id="ARBA00023163"/>
    </source>
</evidence>
<protein>
    <submittedName>
        <fullName evidence="9">LuxR family two component transcriptional regulator</fullName>
    </submittedName>
</protein>
<keyword evidence="3" id="KW-0805">Transcription regulation</keyword>
<dbReference type="InterPro" id="IPR001789">
    <property type="entry name" value="Sig_transdc_resp-reg_receiver"/>
</dbReference>
<proteinExistence type="predicted"/>
<dbReference type="PROSITE" id="PS50043">
    <property type="entry name" value="HTH_LUXR_2"/>
    <property type="match status" value="1"/>
</dbReference>
<dbReference type="AlphaFoldDB" id="A0A316GF02"/>
<dbReference type="GO" id="GO:0000160">
    <property type="term" value="P:phosphorelay signal transduction system"/>
    <property type="evidence" value="ECO:0007669"/>
    <property type="project" value="UniProtKB-KW"/>
</dbReference>
<dbReference type="PANTHER" id="PTHR43214">
    <property type="entry name" value="TWO-COMPONENT RESPONSE REGULATOR"/>
    <property type="match status" value="1"/>
</dbReference>
<keyword evidence="2" id="KW-0902">Two-component regulatory system</keyword>
<dbReference type="NCBIfam" id="NF007018">
    <property type="entry name" value="PRK09483.1"/>
    <property type="match status" value="1"/>
</dbReference>
<keyword evidence="10" id="KW-1185">Reference proteome</keyword>
<dbReference type="Pfam" id="PF00196">
    <property type="entry name" value="GerE"/>
    <property type="match status" value="1"/>
</dbReference>
<dbReference type="GO" id="GO:0003677">
    <property type="term" value="F:DNA binding"/>
    <property type="evidence" value="ECO:0007669"/>
    <property type="project" value="UniProtKB-KW"/>
</dbReference>
<dbReference type="InterPro" id="IPR058245">
    <property type="entry name" value="NreC/VraR/RcsB-like_REC"/>
</dbReference>
<dbReference type="InterPro" id="IPR039420">
    <property type="entry name" value="WalR-like"/>
</dbReference>
<dbReference type="PROSITE" id="PS00622">
    <property type="entry name" value="HTH_LUXR_1"/>
    <property type="match status" value="1"/>
</dbReference>
<comment type="caution">
    <text evidence="9">The sequence shown here is derived from an EMBL/GenBank/DDBJ whole genome shotgun (WGS) entry which is preliminary data.</text>
</comment>
<dbReference type="SUPFAM" id="SSF46894">
    <property type="entry name" value="C-terminal effector domain of the bipartite response regulators"/>
    <property type="match status" value="1"/>
</dbReference>
<reference evidence="9 10" key="1">
    <citation type="submission" date="2018-05" db="EMBL/GenBank/DDBJ databases">
        <title>Genomic Encyclopedia of Type Strains, Phase IV (KMG-IV): sequencing the most valuable type-strain genomes for metagenomic binning, comparative biology and taxonomic classification.</title>
        <authorList>
            <person name="Goeker M."/>
        </authorList>
    </citation>
    <scope>NUCLEOTIDE SEQUENCE [LARGE SCALE GENOMIC DNA]</scope>
    <source>
        <strain evidence="9 10">DSM 25350</strain>
    </source>
</reference>
<feature type="domain" description="Response regulatory" evidence="8">
    <location>
        <begin position="3"/>
        <end position="119"/>
    </location>
</feature>
<keyword evidence="5" id="KW-0804">Transcription</keyword>
<keyword evidence="4" id="KW-0238">DNA-binding</keyword>
<organism evidence="9 10">
    <name type="scientific">Pleionea mediterranea</name>
    <dbReference type="NCBI Taxonomy" id="523701"/>
    <lineage>
        <taxon>Bacteria</taxon>
        <taxon>Pseudomonadati</taxon>
        <taxon>Pseudomonadota</taxon>
        <taxon>Gammaproteobacteria</taxon>
        <taxon>Oceanospirillales</taxon>
        <taxon>Pleioneaceae</taxon>
        <taxon>Pleionea</taxon>
    </lineage>
</organism>
<dbReference type="PANTHER" id="PTHR43214:SF3">
    <property type="entry name" value="RESPONSE REGULATOR UVRY"/>
    <property type="match status" value="1"/>
</dbReference>
<dbReference type="InterPro" id="IPR000792">
    <property type="entry name" value="Tscrpt_reg_LuxR_C"/>
</dbReference>
<dbReference type="Pfam" id="PF00072">
    <property type="entry name" value="Response_reg"/>
    <property type="match status" value="1"/>
</dbReference>
<sequence>MIKVLIVDDHDLVRTGITRLLGDIQGISVVGEAANGEDAISKSRELNPNVILMDANMPGIGGLEATRRLIRYDPDVKIVVVSVHADEPYPSRFMQAGAAGYLTKGADIEEMVIAIRQVSRGKRYLTPEIAQQMALKRFDDNDEDPFDILSEREMQVMMMITQGQKVQQISDKLCLSPKTVNSYRYRLFEKLSVDNDVELTHLAIRHGLISAENMK</sequence>
<dbReference type="OrthoDB" id="9796655at2"/>
<dbReference type="SMART" id="SM00421">
    <property type="entry name" value="HTH_LUXR"/>
    <property type="match status" value="1"/>
</dbReference>
<gene>
    <name evidence="9" type="ORF">C8D97_10383</name>
</gene>
<dbReference type="PRINTS" id="PR00038">
    <property type="entry name" value="HTHLUXR"/>
</dbReference>
<name>A0A316GF02_9GAMM</name>
<evidence type="ECO:0000259" key="7">
    <source>
        <dbReference type="PROSITE" id="PS50043"/>
    </source>
</evidence>
<dbReference type="EMBL" id="QGGU01000003">
    <property type="protein sequence ID" value="PWK53257.1"/>
    <property type="molecule type" value="Genomic_DNA"/>
</dbReference>